<gene>
    <name evidence="2" type="ORF">SAY87_006462</name>
</gene>
<keyword evidence="3" id="KW-1185">Reference proteome</keyword>
<organism evidence="2 3">
    <name type="scientific">Trapa incisa</name>
    <dbReference type="NCBI Taxonomy" id="236973"/>
    <lineage>
        <taxon>Eukaryota</taxon>
        <taxon>Viridiplantae</taxon>
        <taxon>Streptophyta</taxon>
        <taxon>Embryophyta</taxon>
        <taxon>Tracheophyta</taxon>
        <taxon>Spermatophyta</taxon>
        <taxon>Magnoliopsida</taxon>
        <taxon>eudicotyledons</taxon>
        <taxon>Gunneridae</taxon>
        <taxon>Pentapetalae</taxon>
        <taxon>rosids</taxon>
        <taxon>malvids</taxon>
        <taxon>Myrtales</taxon>
        <taxon>Lythraceae</taxon>
        <taxon>Trapa</taxon>
    </lineage>
</organism>
<dbReference type="EMBL" id="JAXIOK010000013">
    <property type="protein sequence ID" value="KAK4756335.1"/>
    <property type="molecule type" value="Genomic_DNA"/>
</dbReference>
<sequence length="108" mass="12294">MAEKDEAWKKMEMDRVNKEVNLRAHEQSVARLQVVIMEFLKRFTIDLPRGSRECHDHDNPYNPASAIAGDPLEVDDDDRSDPSPNSNQSSPPQPLRPIPPLPAPWRSP</sequence>
<dbReference type="Proteomes" id="UP001345219">
    <property type="component" value="Chromosome 6"/>
</dbReference>
<name>A0AAN7Q3X5_9MYRT</name>
<feature type="compositionally biased region" description="Basic and acidic residues" evidence="1">
    <location>
        <begin position="47"/>
        <end position="59"/>
    </location>
</feature>
<evidence type="ECO:0000313" key="3">
    <source>
        <dbReference type="Proteomes" id="UP001345219"/>
    </source>
</evidence>
<reference evidence="2 3" key="1">
    <citation type="journal article" date="2023" name="Hortic Res">
        <title>Pangenome of water caltrop reveals structural variations and asymmetric subgenome divergence after allopolyploidization.</title>
        <authorList>
            <person name="Zhang X."/>
            <person name="Chen Y."/>
            <person name="Wang L."/>
            <person name="Yuan Y."/>
            <person name="Fang M."/>
            <person name="Shi L."/>
            <person name="Lu R."/>
            <person name="Comes H.P."/>
            <person name="Ma Y."/>
            <person name="Chen Y."/>
            <person name="Huang G."/>
            <person name="Zhou Y."/>
            <person name="Zheng Z."/>
            <person name="Qiu Y."/>
        </authorList>
    </citation>
    <scope>NUCLEOTIDE SEQUENCE [LARGE SCALE GENOMIC DNA]</scope>
    <source>
        <tissue evidence="2">Roots</tissue>
    </source>
</reference>
<feature type="compositionally biased region" description="Pro residues" evidence="1">
    <location>
        <begin position="91"/>
        <end position="108"/>
    </location>
</feature>
<accession>A0AAN7Q3X5</accession>
<evidence type="ECO:0000256" key="1">
    <source>
        <dbReference type="SAM" id="MobiDB-lite"/>
    </source>
</evidence>
<comment type="caution">
    <text evidence="2">The sequence shown here is derived from an EMBL/GenBank/DDBJ whole genome shotgun (WGS) entry which is preliminary data.</text>
</comment>
<feature type="region of interest" description="Disordered" evidence="1">
    <location>
        <begin position="47"/>
        <end position="108"/>
    </location>
</feature>
<proteinExistence type="predicted"/>
<protein>
    <submittedName>
        <fullName evidence="2">Uncharacterized protein</fullName>
    </submittedName>
</protein>
<dbReference type="AlphaFoldDB" id="A0AAN7Q3X5"/>
<evidence type="ECO:0000313" key="2">
    <source>
        <dbReference type="EMBL" id="KAK4756335.1"/>
    </source>
</evidence>